<feature type="transmembrane region" description="Helical" evidence="1">
    <location>
        <begin position="174"/>
        <end position="195"/>
    </location>
</feature>
<dbReference type="AlphaFoldDB" id="A0A844GR64"/>
<comment type="caution">
    <text evidence="2">The sequence shown here is derived from an EMBL/GenBank/DDBJ whole genome shotgun (WGS) entry which is preliminary data.</text>
</comment>
<reference evidence="2 3" key="1">
    <citation type="submission" date="2019-11" db="EMBL/GenBank/DDBJ databases">
        <title>Draft genome sequence of Blautia luti DSM 14534T, isolated from human stool.</title>
        <authorList>
            <person name="Ortiz R."/>
            <person name="Melis-Arcos F."/>
            <person name="Covarrubias P."/>
            <person name="Cardenas J.P."/>
            <person name="Perez-Donoso J."/>
            <person name="Almonacid D."/>
        </authorList>
    </citation>
    <scope>NUCLEOTIDE SEQUENCE [LARGE SCALE GENOMIC DNA]</scope>
    <source>
        <strain evidence="2 3">DSM 14534</strain>
    </source>
</reference>
<dbReference type="RefSeq" id="WP_154780757.1">
    <property type="nucleotide sequence ID" value="NZ_WMBC01000012.1"/>
</dbReference>
<organism evidence="2 3">
    <name type="scientific">Blautia luti DSM 14534 = JCM 17040</name>
    <dbReference type="NCBI Taxonomy" id="649762"/>
    <lineage>
        <taxon>Bacteria</taxon>
        <taxon>Bacillati</taxon>
        <taxon>Bacillota</taxon>
        <taxon>Clostridia</taxon>
        <taxon>Lachnospirales</taxon>
        <taxon>Lachnospiraceae</taxon>
        <taxon>Blautia</taxon>
    </lineage>
</organism>
<sequence>MTYLWSGMILVGIIYGLLTGNLKAVTEAVVSSSRESVNLCISMAGIVGMWTGLMKIAEGSGLIEGLSGKMGPVLRFLFPGLDPDSMAGRYISVNFLSNILGLGWAATPAGLKAMESLAEAEEEKRISGIQAAPSGTATDEMCTFLIINISSLQLIPVNIIAYRVQYGSANPTAVIGPAIAATAVSTGAAVIFCWIMNRKGRAG</sequence>
<evidence type="ECO:0000313" key="3">
    <source>
        <dbReference type="Proteomes" id="UP000437824"/>
    </source>
</evidence>
<name>A0A844GR64_9FIRM</name>
<dbReference type="Proteomes" id="UP000437824">
    <property type="component" value="Unassembled WGS sequence"/>
</dbReference>
<keyword evidence="1" id="KW-0812">Transmembrane</keyword>
<keyword evidence="1" id="KW-1133">Transmembrane helix</keyword>
<proteinExistence type="predicted"/>
<feature type="transmembrane region" description="Helical" evidence="1">
    <location>
        <begin position="6"/>
        <end position="25"/>
    </location>
</feature>
<protein>
    <submittedName>
        <fullName evidence="2">Nucleoside recognition protein</fullName>
    </submittedName>
</protein>
<accession>A0A844GR64</accession>
<evidence type="ECO:0000256" key="1">
    <source>
        <dbReference type="SAM" id="Phobius"/>
    </source>
</evidence>
<evidence type="ECO:0000313" key="2">
    <source>
        <dbReference type="EMBL" id="MTD62215.1"/>
    </source>
</evidence>
<keyword evidence="1" id="KW-0472">Membrane</keyword>
<gene>
    <name evidence="2" type="ORF">GKZ57_13440</name>
</gene>
<feature type="transmembrane region" description="Helical" evidence="1">
    <location>
        <begin position="142"/>
        <end position="162"/>
    </location>
</feature>
<dbReference type="EMBL" id="WMBC01000012">
    <property type="protein sequence ID" value="MTD62215.1"/>
    <property type="molecule type" value="Genomic_DNA"/>
</dbReference>